<organism evidence="9 10">
    <name type="scientific">Desulfobotulus pelophilus</name>
    <dbReference type="NCBI Taxonomy" id="2823377"/>
    <lineage>
        <taxon>Bacteria</taxon>
        <taxon>Pseudomonadati</taxon>
        <taxon>Thermodesulfobacteriota</taxon>
        <taxon>Desulfobacteria</taxon>
        <taxon>Desulfobacterales</taxon>
        <taxon>Desulfobacteraceae</taxon>
        <taxon>Desulfobotulus</taxon>
    </lineage>
</organism>
<evidence type="ECO:0000313" key="9">
    <source>
        <dbReference type="EMBL" id="MCW7754205.1"/>
    </source>
</evidence>
<proteinExistence type="inferred from homology"/>
<evidence type="ECO:0000259" key="8">
    <source>
        <dbReference type="Pfam" id="PF04613"/>
    </source>
</evidence>
<dbReference type="InterPro" id="IPR018357">
    <property type="entry name" value="Hexapep_transf_CS"/>
</dbReference>
<comment type="catalytic activity">
    <reaction evidence="7">
        <text>a UDP-3-O-[(3R)-3-hydroxyacyl]-alpha-D-glucosamine + a (3R)-hydroxyacyl-[ACP] = a UDP-2-N,3-O-bis[(3R)-3-hydroxyacyl]-alpha-D-glucosamine + holo-[ACP] + H(+)</text>
        <dbReference type="Rhea" id="RHEA:53836"/>
        <dbReference type="Rhea" id="RHEA-COMP:9685"/>
        <dbReference type="Rhea" id="RHEA-COMP:9945"/>
        <dbReference type="ChEBI" id="CHEBI:15378"/>
        <dbReference type="ChEBI" id="CHEBI:64479"/>
        <dbReference type="ChEBI" id="CHEBI:78827"/>
        <dbReference type="ChEBI" id="CHEBI:137740"/>
        <dbReference type="ChEBI" id="CHEBI:137748"/>
        <dbReference type="EC" id="2.3.1.191"/>
    </reaction>
</comment>
<comment type="subunit">
    <text evidence="7">Homotrimer.</text>
</comment>
<gene>
    <name evidence="7 9" type="primary">lpxD</name>
    <name evidence="9" type="ORF">OOT00_09420</name>
</gene>
<evidence type="ECO:0000256" key="3">
    <source>
        <dbReference type="ARBA" id="ARBA00022679"/>
    </source>
</evidence>
<evidence type="ECO:0000256" key="5">
    <source>
        <dbReference type="ARBA" id="ARBA00023098"/>
    </source>
</evidence>
<dbReference type="Pfam" id="PF00132">
    <property type="entry name" value="Hexapep"/>
    <property type="match status" value="2"/>
</dbReference>
<comment type="function">
    <text evidence="7">Catalyzes the N-acylation of UDP-3-O-acylglucosamine using 3-hydroxyacyl-ACP as the acyl donor. Is involved in the biosynthesis of lipid A, a phosphorylated glycolipid that anchors the lipopolysaccharide to the outer membrane of the cell.</text>
</comment>
<dbReference type="NCBIfam" id="TIGR01853">
    <property type="entry name" value="lipid_A_lpxD"/>
    <property type="match status" value="1"/>
</dbReference>
<keyword evidence="4 7" id="KW-0677">Repeat</keyword>
<comment type="caution">
    <text evidence="9">The sequence shown here is derived from an EMBL/GenBank/DDBJ whole genome shotgun (WGS) entry which is preliminary data.</text>
</comment>
<dbReference type="CDD" id="cd03352">
    <property type="entry name" value="LbH_LpxD"/>
    <property type="match status" value="1"/>
</dbReference>
<dbReference type="Proteomes" id="UP001209681">
    <property type="component" value="Unassembled WGS sequence"/>
</dbReference>
<dbReference type="GO" id="GO:0103118">
    <property type="term" value="F:UDP-3-O-[(3R)-3-hydroxyacyl]-glucosamine N-acyltransferase activity"/>
    <property type="evidence" value="ECO:0007669"/>
    <property type="project" value="UniProtKB-EC"/>
</dbReference>
<comment type="pathway">
    <text evidence="7">Bacterial outer membrane biogenesis; LPS lipid A biosynthesis.</text>
</comment>
<evidence type="ECO:0000256" key="1">
    <source>
        <dbReference type="ARBA" id="ARBA00022516"/>
    </source>
</evidence>
<feature type="domain" description="UDP-3-O-[3-hydroxymyristoyl] glucosamine N-acyltransferase non-repeat region" evidence="8">
    <location>
        <begin position="24"/>
        <end position="91"/>
    </location>
</feature>
<evidence type="ECO:0000256" key="7">
    <source>
        <dbReference type="HAMAP-Rule" id="MF_00523"/>
    </source>
</evidence>
<accession>A0ABT3N9R2</accession>
<name>A0ABT3N9R2_9BACT</name>
<sequence>MTRVFRLYELAEACDAITAGDASFEVSGIAPLESAGPGDLALAMNAQYLRQAASSSAGAFIVGPGAESVLPGRNLILSSSPYWAFAAILKLFYPDPAPCHRIHATTVVGRDFMCRGRLFTDAYVVIGNGVSVGDGCRIGAGTAIGDGCMLGDHCRISPNVTLYPGTRIGNRVRIHSGSVIGADGFGFAPKDGQWEKIPHSGAVEIDDDVEIGAGSTLDRGTFGLTRIGRGVKIDDQVHIGHNVSIGDHSLLVAQVGIAGSTRVGKHTVLAGKVGVSGHIHIGDGVQVGPMSGVAQDVPDGQIVSGSPEMPHRVWLKVQRILPRLPEMRKQIAALERRLDAQMREEEPGHDGR</sequence>
<keyword evidence="2 7" id="KW-0441">Lipid A biosynthesis</keyword>
<evidence type="ECO:0000256" key="4">
    <source>
        <dbReference type="ARBA" id="ARBA00022737"/>
    </source>
</evidence>
<evidence type="ECO:0000256" key="2">
    <source>
        <dbReference type="ARBA" id="ARBA00022556"/>
    </source>
</evidence>
<dbReference type="PANTHER" id="PTHR43378">
    <property type="entry name" value="UDP-3-O-ACYLGLUCOSAMINE N-ACYLTRANSFERASE"/>
    <property type="match status" value="1"/>
</dbReference>
<comment type="similarity">
    <text evidence="7">Belongs to the transferase hexapeptide repeat family. LpxD subfamily.</text>
</comment>
<dbReference type="EC" id="2.3.1.191" evidence="7"/>
<feature type="active site" description="Proton acceptor" evidence="7">
    <location>
        <position position="241"/>
    </location>
</feature>
<dbReference type="Pfam" id="PF04613">
    <property type="entry name" value="LpxD"/>
    <property type="match status" value="1"/>
</dbReference>
<dbReference type="PANTHER" id="PTHR43378:SF2">
    <property type="entry name" value="UDP-3-O-ACYLGLUCOSAMINE N-ACYLTRANSFERASE 1, MITOCHONDRIAL-RELATED"/>
    <property type="match status" value="1"/>
</dbReference>
<dbReference type="InterPro" id="IPR001451">
    <property type="entry name" value="Hexapep"/>
</dbReference>
<evidence type="ECO:0000313" key="10">
    <source>
        <dbReference type="Proteomes" id="UP001209681"/>
    </source>
</evidence>
<keyword evidence="3 7" id="KW-0808">Transferase</keyword>
<dbReference type="RefSeq" id="WP_265425124.1">
    <property type="nucleotide sequence ID" value="NZ_JAPFPW010000009.1"/>
</dbReference>
<dbReference type="InterPro" id="IPR020573">
    <property type="entry name" value="UDP_GlcNAc_AcTrfase_non-rep"/>
</dbReference>
<dbReference type="NCBIfam" id="NF002060">
    <property type="entry name" value="PRK00892.1"/>
    <property type="match status" value="1"/>
</dbReference>
<keyword evidence="10" id="KW-1185">Reference proteome</keyword>
<keyword evidence="5 7" id="KW-0443">Lipid metabolism</keyword>
<reference evidence="9 10" key="1">
    <citation type="submission" date="2022-11" db="EMBL/GenBank/DDBJ databases">
        <title>Desulfobotulus tamanensis H1 sp. nov. - anaerobic, alkaliphilic, sulphate reducing bacterium isolated from terrestrial mud volcano.</title>
        <authorList>
            <person name="Frolova A."/>
            <person name="Merkel A.Y."/>
            <person name="Slobodkin A.I."/>
        </authorList>
    </citation>
    <scope>NUCLEOTIDE SEQUENCE [LARGE SCALE GENOMIC DNA]</scope>
    <source>
        <strain evidence="9 10">H1</strain>
    </source>
</reference>
<evidence type="ECO:0000256" key="6">
    <source>
        <dbReference type="ARBA" id="ARBA00023315"/>
    </source>
</evidence>
<protein>
    <recommendedName>
        <fullName evidence="7">UDP-3-O-acylglucosamine N-acyltransferase</fullName>
        <ecNumber evidence="7">2.3.1.191</ecNumber>
    </recommendedName>
</protein>
<dbReference type="InterPro" id="IPR011004">
    <property type="entry name" value="Trimer_LpxA-like_sf"/>
</dbReference>
<dbReference type="Gene3D" id="3.40.1390.10">
    <property type="entry name" value="MurE/MurF, N-terminal domain"/>
    <property type="match status" value="1"/>
</dbReference>
<dbReference type="SUPFAM" id="SSF51161">
    <property type="entry name" value="Trimeric LpxA-like enzymes"/>
    <property type="match status" value="1"/>
</dbReference>
<keyword evidence="1 7" id="KW-0444">Lipid biosynthesis</keyword>
<dbReference type="InterPro" id="IPR007691">
    <property type="entry name" value="LpxD"/>
</dbReference>
<dbReference type="HAMAP" id="MF_00523">
    <property type="entry name" value="LpxD"/>
    <property type="match status" value="1"/>
</dbReference>
<dbReference type="PROSITE" id="PS00101">
    <property type="entry name" value="HEXAPEP_TRANSFERASES"/>
    <property type="match status" value="1"/>
</dbReference>
<keyword evidence="6 7" id="KW-0012">Acyltransferase</keyword>
<dbReference type="EMBL" id="JAPFPW010000009">
    <property type="protein sequence ID" value="MCW7754205.1"/>
    <property type="molecule type" value="Genomic_DNA"/>
</dbReference>
<dbReference type="Gene3D" id="2.160.10.10">
    <property type="entry name" value="Hexapeptide repeat proteins"/>
    <property type="match status" value="1"/>
</dbReference>